<dbReference type="EMBL" id="DS178377">
    <property type="protein sequence ID" value="EFP92969.2"/>
    <property type="molecule type" value="Genomic_DNA"/>
</dbReference>
<dbReference type="InParanoid" id="E3L8U4"/>
<dbReference type="Proteomes" id="UP000008783">
    <property type="component" value="Unassembled WGS sequence"/>
</dbReference>
<dbReference type="RefSeq" id="XP_003337388.2">
    <property type="nucleotide sequence ID" value="XM_003337340.2"/>
</dbReference>
<sequence length="218" mass="23902">MPASGGYMEARNVVPHAETDLNTTLFSRIPIGTYVVNGKRLDERPTRGDFDYKMPLTYPPPAQYQPTIDGAMKNYAFMIALWFTCLIASKMALVSRVTLKDWISEGDLPSLSAEERLVVHQLSPSLGSGARLKAHETSVGYTSGNAKATLTWSAQKNGVVIHNQCNYPISYALMAHSSGLWYYGSGLKSRHIEPVSFGMGQGSYDGDITMFILAGPKE</sequence>
<gene>
    <name evidence="1" type="ORF">PGTG_18982</name>
</gene>
<dbReference type="VEuPathDB" id="FungiDB:PGTG_18982"/>
<dbReference type="HOGENOM" id="CLU_1267425_0_0_1"/>
<keyword evidence="2" id="KW-1185">Reference proteome</keyword>
<accession>E3L8U4</accession>
<organism evidence="1 2">
    <name type="scientific">Puccinia graminis f. sp. tritici (strain CRL 75-36-700-3 / race SCCL)</name>
    <name type="common">Black stem rust fungus</name>
    <dbReference type="NCBI Taxonomy" id="418459"/>
    <lineage>
        <taxon>Eukaryota</taxon>
        <taxon>Fungi</taxon>
        <taxon>Dikarya</taxon>
        <taxon>Basidiomycota</taxon>
        <taxon>Pucciniomycotina</taxon>
        <taxon>Pucciniomycetes</taxon>
        <taxon>Pucciniales</taxon>
        <taxon>Pucciniaceae</taxon>
        <taxon>Puccinia</taxon>
    </lineage>
</organism>
<dbReference type="AlphaFoldDB" id="E3L8U4"/>
<reference key="1">
    <citation type="submission" date="2007-01" db="EMBL/GenBank/DDBJ databases">
        <title>The Genome Sequence of Puccinia graminis f. sp. tritici Strain CRL 75-36-700-3.</title>
        <authorList>
            <consortium name="The Broad Institute Genome Sequencing Platform"/>
            <person name="Birren B."/>
            <person name="Lander E."/>
            <person name="Galagan J."/>
            <person name="Nusbaum C."/>
            <person name="Devon K."/>
            <person name="Cuomo C."/>
            <person name="Jaffe D."/>
            <person name="Butler J."/>
            <person name="Alvarez P."/>
            <person name="Gnerre S."/>
            <person name="Grabherr M."/>
            <person name="Mauceli E."/>
            <person name="Brockman W."/>
            <person name="Young S."/>
            <person name="LaButti K."/>
            <person name="Sykes S."/>
            <person name="DeCaprio D."/>
            <person name="Crawford M."/>
            <person name="Koehrsen M."/>
            <person name="Engels R."/>
            <person name="Montgomery P."/>
            <person name="Pearson M."/>
            <person name="Howarth C."/>
            <person name="Larson L."/>
            <person name="White J."/>
            <person name="Zeng Q."/>
            <person name="Kodira C."/>
            <person name="Yandava C."/>
            <person name="Alvarado L."/>
            <person name="O'Leary S."/>
            <person name="Szabo L."/>
            <person name="Dean R."/>
            <person name="Schein J."/>
        </authorList>
    </citation>
    <scope>NUCLEOTIDE SEQUENCE</scope>
    <source>
        <strain>CRL 75-36-700-3</strain>
    </source>
</reference>
<reference evidence="2" key="2">
    <citation type="journal article" date="2011" name="Proc. Natl. Acad. Sci. U.S.A.">
        <title>Obligate biotrophy features unraveled by the genomic analysis of rust fungi.</title>
        <authorList>
            <person name="Duplessis S."/>
            <person name="Cuomo C.A."/>
            <person name="Lin Y.-C."/>
            <person name="Aerts A."/>
            <person name="Tisserant E."/>
            <person name="Veneault-Fourrey C."/>
            <person name="Joly D.L."/>
            <person name="Hacquard S."/>
            <person name="Amselem J."/>
            <person name="Cantarel B.L."/>
            <person name="Chiu R."/>
            <person name="Coutinho P.M."/>
            <person name="Feau N."/>
            <person name="Field M."/>
            <person name="Frey P."/>
            <person name="Gelhaye E."/>
            <person name="Goldberg J."/>
            <person name="Grabherr M.G."/>
            <person name="Kodira C.D."/>
            <person name="Kohler A."/>
            <person name="Kuees U."/>
            <person name="Lindquist E.A."/>
            <person name="Lucas S.M."/>
            <person name="Mago R."/>
            <person name="Mauceli E."/>
            <person name="Morin E."/>
            <person name="Murat C."/>
            <person name="Pangilinan J.L."/>
            <person name="Park R."/>
            <person name="Pearson M."/>
            <person name="Quesneville H."/>
            <person name="Rouhier N."/>
            <person name="Sakthikumar S."/>
            <person name="Salamov A.A."/>
            <person name="Schmutz J."/>
            <person name="Selles B."/>
            <person name="Shapiro H."/>
            <person name="Tanguay P."/>
            <person name="Tuskan G.A."/>
            <person name="Henrissat B."/>
            <person name="Van de Peer Y."/>
            <person name="Rouze P."/>
            <person name="Ellis J.G."/>
            <person name="Dodds P.N."/>
            <person name="Schein J.E."/>
            <person name="Zhong S."/>
            <person name="Hamelin R.C."/>
            <person name="Grigoriev I.V."/>
            <person name="Szabo L.J."/>
            <person name="Martin F."/>
        </authorList>
    </citation>
    <scope>NUCLEOTIDE SEQUENCE [LARGE SCALE GENOMIC DNA]</scope>
    <source>
        <strain evidence="2">CRL 75-36-700-3 / race SCCL</strain>
    </source>
</reference>
<dbReference type="GeneID" id="10542862"/>
<dbReference type="KEGG" id="pgr:PGTG_18982"/>
<protein>
    <submittedName>
        <fullName evidence="1">Uncharacterized protein</fullName>
    </submittedName>
</protein>
<evidence type="ECO:0000313" key="1">
    <source>
        <dbReference type="EMBL" id="EFP92969.2"/>
    </source>
</evidence>
<proteinExistence type="predicted"/>
<dbReference type="OrthoDB" id="10296141at2759"/>
<name>E3L8U4_PUCGT</name>
<evidence type="ECO:0000313" key="2">
    <source>
        <dbReference type="Proteomes" id="UP000008783"/>
    </source>
</evidence>